<evidence type="ECO:0000313" key="2">
    <source>
        <dbReference type="EMBL" id="CAC5392852.1"/>
    </source>
</evidence>
<feature type="compositionally biased region" description="Polar residues" evidence="1">
    <location>
        <begin position="189"/>
        <end position="198"/>
    </location>
</feature>
<feature type="region of interest" description="Disordered" evidence="1">
    <location>
        <begin position="69"/>
        <end position="126"/>
    </location>
</feature>
<feature type="region of interest" description="Disordered" evidence="1">
    <location>
        <begin position="227"/>
        <end position="248"/>
    </location>
</feature>
<accession>A0A6J8CB99</accession>
<reference evidence="2 3" key="1">
    <citation type="submission" date="2020-06" db="EMBL/GenBank/DDBJ databases">
        <authorList>
            <person name="Li R."/>
            <person name="Bekaert M."/>
        </authorList>
    </citation>
    <scope>NUCLEOTIDE SEQUENCE [LARGE SCALE GENOMIC DNA]</scope>
    <source>
        <strain evidence="3">wild</strain>
    </source>
</reference>
<feature type="compositionally biased region" description="Polar residues" evidence="1">
    <location>
        <begin position="109"/>
        <end position="126"/>
    </location>
</feature>
<feature type="compositionally biased region" description="Polar residues" evidence="1">
    <location>
        <begin position="171"/>
        <end position="182"/>
    </location>
</feature>
<protein>
    <submittedName>
        <fullName evidence="2">Uncharacterized protein</fullName>
    </submittedName>
</protein>
<dbReference type="AlphaFoldDB" id="A0A6J8CB99"/>
<feature type="compositionally biased region" description="Low complexity" evidence="1">
    <location>
        <begin position="74"/>
        <end position="85"/>
    </location>
</feature>
<feature type="compositionally biased region" description="Basic and acidic residues" evidence="1">
    <location>
        <begin position="238"/>
        <end position="248"/>
    </location>
</feature>
<dbReference type="Proteomes" id="UP000507470">
    <property type="component" value="Unassembled WGS sequence"/>
</dbReference>
<name>A0A6J8CB99_MYTCO</name>
<feature type="region of interest" description="Disordered" evidence="1">
    <location>
        <begin position="149"/>
        <end position="213"/>
    </location>
</feature>
<dbReference type="EMBL" id="CACVKT020005076">
    <property type="protein sequence ID" value="CAC5392852.1"/>
    <property type="molecule type" value="Genomic_DNA"/>
</dbReference>
<gene>
    <name evidence="2" type="ORF">MCOR_27759</name>
</gene>
<feature type="compositionally biased region" description="Basic and acidic residues" evidence="1">
    <location>
        <begin position="199"/>
        <end position="213"/>
    </location>
</feature>
<keyword evidence="3" id="KW-1185">Reference proteome</keyword>
<proteinExistence type="predicted"/>
<evidence type="ECO:0000256" key="1">
    <source>
        <dbReference type="SAM" id="MobiDB-lite"/>
    </source>
</evidence>
<organism evidence="2 3">
    <name type="scientific">Mytilus coruscus</name>
    <name type="common">Sea mussel</name>
    <dbReference type="NCBI Taxonomy" id="42192"/>
    <lineage>
        <taxon>Eukaryota</taxon>
        <taxon>Metazoa</taxon>
        <taxon>Spiralia</taxon>
        <taxon>Lophotrochozoa</taxon>
        <taxon>Mollusca</taxon>
        <taxon>Bivalvia</taxon>
        <taxon>Autobranchia</taxon>
        <taxon>Pteriomorphia</taxon>
        <taxon>Mytilida</taxon>
        <taxon>Mytiloidea</taxon>
        <taxon>Mytilidae</taxon>
        <taxon>Mytilinae</taxon>
        <taxon>Mytilus</taxon>
    </lineage>
</organism>
<evidence type="ECO:0000313" key="3">
    <source>
        <dbReference type="Proteomes" id="UP000507470"/>
    </source>
</evidence>
<feature type="compositionally biased region" description="Basic residues" evidence="1">
    <location>
        <begin position="149"/>
        <end position="160"/>
    </location>
</feature>
<sequence>MYVNKKDDNVVFWICVQCRILPKVVKDIQSQLSSVIQNNVDLVKDIAAKTVQIQSLQAENSRLRELVNKAKPPSTSSYCSTCNSDSDSDDDDSVCDISGRSDNNRSKRASVQSTQKPKPSSTLLMGSSIIRSITQDRFVLDIEPKCVRGGKRMSNKRKPFNGRQADRHSNKNPYQNSYNASSNKKRLNSRNPGRQNNRNHMDRRQDKQYHSLDNRSFSLYDDYKWSDGHSQTPNNYRKSKDNHDDIFC</sequence>